<sequence>MLTMKLLLLCDCNLDSKSNSFDHFFYFSAYCRQPFVYSRLLKAKLDYTLSEKRLKNYEPKTELILDDAKVNFPKGFSSHK</sequence>
<dbReference type="Proteomes" id="UP000183832">
    <property type="component" value="Unassembled WGS sequence"/>
</dbReference>
<proteinExistence type="predicted"/>
<gene>
    <name evidence="1" type="ORF">CLUMA_CG002298</name>
</gene>
<keyword evidence="2" id="KW-1185">Reference proteome</keyword>
<organism evidence="1 2">
    <name type="scientific">Clunio marinus</name>
    <dbReference type="NCBI Taxonomy" id="568069"/>
    <lineage>
        <taxon>Eukaryota</taxon>
        <taxon>Metazoa</taxon>
        <taxon>Ecdysozoa</taxon>
        <taxon>Arthropoda</taxon>
        <taxon>Hexapoda</taxon>
        <taxon>Insecta</taxon>
        <taxon>Pterygota</taxon>
        <taxon>Neoptera</taxon>
        <taxon>Endopterygota</taxon>
        <taxon>Diptera</taxon>
        <taxon>Nematocera</taxon>
        <taxon>Chironomoidea</taxon>
        <taxon>Chironomidae</taxon>
        <taxon>Clunio</taxon>
    </lineage>
</organism>
<name>A0A1J1HQS4_9DIPT</name>
<dbReference type="EMBL" id="CVRI01000008">
    <property type="protein sequence ID" value="CRK88561.1"/>
    <property type="molecule type" value="Genomic_DNA"/>
</dbReference>
<dbReference type="AlphaFoldDB" id="A0A1J1HQS4"/>
<protein>
    <submittedName>
        <fullName evidence="1">CLUMA_CG002298, isoform A</fullName>
    </submittedName>
</protein>
<accession>A0A1J1HQS4</accession>
<reference evidence="1 2" key="1">
    <citation type="submission" date="2015-04" db="EMBL/GenBank/DDBJ databases">
        <authorList>
            <person name="Syromyatnikov M.Y."/>
            <person name="Popov V.N."/>
        </authorList>
    </citation>
    <scope>NUCLEOTIDE SEQUENCE [LARGE SCALE GENOMIC DNA]</scope>
</reference>
<evidence type="ECO:0000313" key="1">
    <source>
        <dbReference type="EMBL" id="CRK88561.1"/>
    </source>
</evidence>
<evidence type="ECO:0000313" key="2">
    <source>
        <dbReference type="Proteomes" id="UP000183832"/>
    </source>
</evidence>